<keyword evidence="1" id="KW-0175">Coiled coil</keyword>
<feature type="region of interest" description="Disordered" evidence="2">
    <location>
        <begin position="170"/>
        <end position="212"/>
    </location>
</feature>
<evidence type="ECO:0000256" key="2">
    <source>
        <dbReference type="SAM" id="MobiDB-lite"/>
    </source>
</evidence>
<gene>
    <name evidence="4" type="ORF">UFOPK3772_00079</name>
</gene>
<organism evidence="4">
    <name type="scientific">freshwater metagenome</name>
    <dbReference type="NCBI Taxonomy" id="449393"/>
    <lineage>
        <taxon>unclassified sequences</taxon>
        <taxon>metagenomes</taxon>
        <taxon>ecological metagenomes</taxon>
    </lineage>
</organism>
<accession>A0A6J7IBJ2</accession>
<dbReference type="NCBIfam" id="NF040712">
    <property type="entry name" value="SepH"/>
    <property type="match status" value="1"/>
</dbReference>
<feature type="compositionally biased region" description="Basic and acidic residues" evidence="2">
    <location>
        <begin position="295"/>
        <end position="305"/>
    </location>
</feature>
<dbReference type="AlphaFoldDB" id="A0A6J7IBJ2"/>
<name>A0A6J7IBJ2_9ZZZZ</name>
<feature type="domain" description="DUF3071" evidence="3">
    <location>
        <begin position="25"/>
        <end position="142"/>
    </location>
</feature>
<dbReference type="InterPro" id="IPR021421">
    <property type="entry name" value="DUF3071"/>
</dbReference>
<dbReference type="EMBL" id="CAFBNE010000002">
    <property type="protein sequence ID" value="CAB4928130.1"/>
    <property type="molecule type" value="Genomic_DNA"/>
</dbReference>
<dbReference type="InterPro" id="IPR047682">
    <property type="entry name" value="SepH-like"/>
</dbReference>
<reference evidence="4" key="1">
    <citation type="submission" date="2020-05" db="EMBL/GenBank/DDBJ databases">
        <authorList>
            <person name="Chiriac C."/>
            <person name="Salcher M."/>
            <person name="Ghai R."/>
            <person name="Kavagutti S V."/>
        </authorList>
    </citation>
    <scope>NUCLEOTIDE SEQUENCE</scope>
</reference>
<feature type="coiled-coil region" evidence="1">
    <location>
        <begin position="216"/>
        <end position="294"/>
    </location>
</feature>
<evidence type="ECO:0000259" key="3">
    <source>
        <dbReference type="Pfam" id="PF11268"/>
    </source>
</evidence>
<protein>
    <submittedName>
        <fullName evidence="4">Unannotated protein</fullName>
    </submittedName>
</protein>
<evidence type="ECO:0000256" key="1">
    <source>
        <dbReference type="SAM" id="Coils"/>
    </source>
</evidence>
<proteinExistence type="predicted"/>
<feature type="region of interest" description="Disordered" evidence="2">
    <location>
        <begin position="295"/>
        <end position="366"/>
    </location>
</feature>
<sequence length="366" mass="41373">MGGTQGACHALGGPGCRKWLEIVLEPLSPKEIQARVRAGSSAEAVAAETGWPLDKVERYAGPLLAERAYVAQLAQAVEVRRSGGTVTGVGVTLADTVARVLWDEGMIRASVAWDARRRDDGKWIVTASFTTSRGPVQASWTYDNAGRNLHPIDEAARRLMGVGFEPVDEVRSPTPGLTSVHDVQDAGTRAGPSEVRPHLVSLPTAPELDADPFFDREAVESRLEQEERLLEQERREYELREHELREQQIRERELREHELREHQRREHELREHELREHQRREQELREREFELREQQAREVQAREQQTRQSASDAVEYRGAAHQPTVALTREEPPNSGGKPKPKPKSRRASVPSWDEILFGATRGDES</sequence>
<dbReference type="Pfam" id="PF11268">
    <property type="entry name" value="DUF3071"/>
    <property type="match status" value="1"/>
</dbReference>
<evidence type="ECO:0000313" key="4">
    <source>
        <dbReference type="EMBL" id="CAB4928130.1"/>
    </source>
</evidence>